<dbReference type="OrthoDB" id="5294829at2"/>
<dbReference type="HAMAP" id="MF_00775">
    <property type="entry name" value="UPF0311"/>
    <property type="match status" value="1"/>
</dbReference>
<keyword evidence="3" id="KW-1185">Reference proteome</keyword>
<protein>
    <recommendedName>
        <fullName evidence="1">UPF0311 protein NS331_04440</fullName>
    </recommendedName>
</protein>
<organism evidence="2 3">
    <name type="scientific">Pseudacidovorax intermedius</name>
    <dbReference type="NCBI Taxonomy" id="433924"/>
    <lineage>
        <taxon>Bacteria</taxon>
        <taxon>Pseudomonadati</taxon>
        <taxon>Pseudomonadota</taxon>
        <taxon>Betaproteobacteria</taxon>
        <taxon>Burkholderiales</taxon>
        <taxon>Comamonadaceae</taxon>
        <taxon>Pseudacidovorax</taxon>
    </lineage>
</organism>
<dbReference type="RefSeq" id="WP_058640818.1">
    <property type="nucleotide sequence ID" value="NZ_LDSL01000030.1"/>
</dbReference>
<accession>A0A147H8E1</accession>
<dbReference type="Proteomes" id="UP000072741">
    <property type="component" value="Unassembled WGS sequence"/>
</dbReference>
<comment type="caution">
    <text evidence="2">The sequence shown here is derived from an EMBL/GenBank/DDBJ whole genome shotgun (WGS) entry which is preliminary data.</text>
</comment>
<dbReference type="AlphaFoldDB" id="A0A147H8E1"/>
<evidence type="ECO:0000313" key="2">
    <source>
        <dbReference type="EMBL" id="KTT25994.1"/>
    </source>
</evidence>
<dbReference type="PATRIC" id="fig|433924.3.peg.2747"/>
<reference evidence="2 3" key="1">
    <citation type="journal article" date="2016" name="Front. Microbiol.">
        <title>Genomic Resource of Rice Seed Associated Bacteria.</title>
        <authorList>
            <person name="Midha S."/>
            <person name="Bansal K."/>
            <person name="Sharma S."/>
            <person name="Kumar N."/>
            <person name="Patil P.P."/>
            <person name="Chaudhry V."/>
            <person name="Patil P.B."/>
        </authorList>
    </citation>
    <scope>NUCLEOTIDE SEQUENCE [LARGE SCALE GENOMIC DNA]</scope>
    <source>
        <strain evidence="2 3">NS331</strain>
    </source>
</reference>
<evidence type="ECO:0000313" key="3">
    <source>
        <dbReference type="Proteomes" id="UP000072741"/>
    </source>
</evidence>
<dbReference type="PANTHER" id="PTHR37315:SF1">
    <property type="entry name" value="UPF0311 PROTEIN BLR7842"/>
    <property type="match status" value="1"/>
</dbReference>
<dbReference type="PANTHER" id="PTHR37315">
    <property type="entry name" value="UPF0311 PROTEIN BLR7842"/>
    <property type="match status" value="1"/>
</dbReference>
<sequence>MSDNDPLAPPTLSHFAEVAVDVGQPLVLGRGPQGLRRVVPILGGTARGEGWTARVLPGGADFQRFATEGCSVLDARYGLETDAGDLIYVQNHAVRAAAPEVMARLMRGEPVQPSEVYFRCTPSFETDSPALRWITERLFVGCGVRHPSQVVMRFFVLA</sequence>
<proteinExistence type="inferred from homology"/>
<gene>
    <name evidence="2" type="ORF">NS331_04440</name>
</gene>
<dbReference type="InterPro" id="IPR020915">
    <property type="entry name" value="UPF0311"/>
</dbReference>
<name>A0A147H8E1_9BURK</name>
<comment type="similarity">
    <text evidence="1">Belongs to the UPF0311 family.</text>
</comment>
<dbReference type="EMBL" id="LDSL01000030">
    <property type="protein sequence ID" value="KTT25994.1"/>
    <property type="molecule type" value="Genomic_DNA"/>
</dbReference>
<dbReference type="Pfam" id="PF11578">
    <property type="entry name" value="DUF3237"/>
    <property type="match status" value="1"/>
</dbReference>
<evidence type="ECO:0000256" key="1">
    <source>
        <dbReference type="HAMAP-Rule" id="MF_00775"/>
    </source>
</evidence>
<dbReference type="Gene3D" id="2.40.160.20">
    <property type="match status" value="1"/>
</dbReference>